<proteinExistence type="predicted"/>
<protein>
    <submittedName>
        <fullName evidence="1">C2H2 type zinc-finger protein</fullName>
    </submittedName>
</protein>
<keyword evidence="1" id="KW-0479">Metal-binding</keyword>
<dbReference type="EMBL" id="BK015441">
    <property type="protein sequence ID" value="DAE06777.1"/>
    <property type="molecule type" value="Genomic_DNA"/>
</dbReference>
<accession>A0A8S5PK37</accession>
<keyword evidence="1" id="KW-0863">Zinc-finger</keyword>
<keyword evidence="1" id="KW-0862">Zinc</keyword>
<dbReference type="GO" id="GO:0008270">
    <property type="term" value="F:zinc ion binding"/>
    <property type="evidence" value="ECO:0007669"/>
    <property type="project" value="UniProtKB-KW"/>
</dbReference>
<organism evidence="1">
    <name type="scientific">Siphoviridae sp. ctGN02</name>
    <dbReference type="NCBI Taxonomy" id="2825411"/>
    <lineage>
        <taxon>Viruses</taxon>
        <taxon>Duplodnaviria</taxon>
        <taxon>Heunggongvirae</taxon>
        <taxon>Uroviricota</taxon>
        <taxon>Caudoviricetes</taxon>
    </lineage>
</organism>
<evidence type="ECO:0000313" key="1">
    <source>
        <dbReference type="EMBL" id="DAE06777.1"/>
    </source>
</evidence>
<name>A0A8S5PK37_9CAUD</name>
<sequence length="48" mass="5750">MSFYGGTYIDYCKYCDNKYSGIFKLKKHEDAIKGFHRWLKEHGREVAD</sequence>
<reference evidence="1" key="1">
    <citation type="journal article" date="2021" name="Proc. Natl. Acad. Sci. U.S.A.">
        <title>A Catalog of Tens of Thousands of Viruses from Human Metagenomes Reveals Hidden Associations with Chronic Diseases.</title>
        <authorList>
            <person name="Tisza M.J."/>
            <person name="Buck C.B."/>
        </authorList>
    </citation>
    <scope>NUCLEOTIDE SEQUENCE</scope>
    <source>
        <strain evidence="1">CtGN02</strain>
    </source>
</reference>